<dbReference type="InterPro" id="IPR036922">
    <property type="entry name" value="Rieske_2Fe-2S_sf"/>
</dbReference>
<dbReference type="Pfam" id="PF19112">
    <property type="entry name" value="VanA_C"/>
    <property type="match status" value="1"/>
</dbReference>
<dbReference type="InterPro" id="IPR044043">
    <property type="entry name" value="VanA_C_cat"/>
</dbReference>
<feature type="region of interest" description="Disordered" evidence="6">
    <location>
        <begin position="1"/>
        <end position="30"/>
    </location>
</feature>
<evidence type="ECO:0000256" key="2">
    <source>
        <dbReference type="ARBA" id="ARBA00022723"/>
    </source>
</evidence>
<keyword evidence="9" id="KW-1185">Reference proteome</keyword>
<dbReference type="InterPro" id="IPR017941">
    <property type="entry name" value="Rieske_2Fe-2S"/>
</dbReference>
<keyword evidence="1" id="KW-0001">2Fe-2S</keyword>
<evidence type="ECO:0000256" key="4">
    <source>
        <dbReference type="ARBA" id="ARBA00023004"/>
    </source>
</evidence>
<dbReference type="PANTHER" id="PTHR21266">
    <property type="entry name" value="IRON-SULFUR DOMAIN CONTAINING PROTEIN"/>
    <property type="match status" value="1"/>
</dbReference>
<dbReference type="Gene3D" id="3.90.380.10">
    <property type="entry name" value="Naphthalene 1,2-dioxygenase Alpha Subunit, Chain A, domain 1"/>
    <property type="match status" value="1"/>
</dbReference>
<dbReference type="GO" id="GO:0016491">
    <property type="term" value="F:oxidoreductase activity"/>
    <property type="evidence" value="ECO:0007669"/>
    <property type="project" value="UniProtKB-KW"/>
</dbReference>
<dbReference type="GO" id="GO:0051537">
    <property type="term" value="F:2 iron, 2 sulfur cluster binding"/>
    <property type="evidence" value="ECO:0007669"/>
    <property type="project" value="UniProtKB-KW"/>
</dbReference>
<reference evidence="8" key="1">
    <citation type="submission" date="2019-11" db="EMBL/GenBank/DDBJ databases">
        <title>Description of new Acetobacter species.</title>
        <authorList>
            <person name="Cleenwerck I."/>
            <person name="Sombolestani A.S."/>
        </authorList>
    </citation>
    <scope>NUCLEOTIDE SEQUENCE</scope>
    <source>
        <strain evidence="8">LMG 1626</strain>
    </source>
</reference>
<dbReference type="PROSITE" id="PS51296">
    <property type="entry name" value="RIESKE"/>
    <property type="match status" value="1"/>
</dbReference>
<dbReference type="Gene3D" id="2.102.10.10">
    <property type="entry name" value="Rieske [2Fe-2S] iron-sulphur domain"/>
    <property type="match status" value="1"/>
</dbReference>
<dbReference type="SUPFAM" id="SSF55961">
    <property type="entry name" value="Bet v1-like"/>
    <property type="match status" value="1"/>
</dbReference>
<keyword evidence="5" id="KW-0411">Iron-sulfur</keyword>
<dbReference type="SUPFAM" id="SSF50022">
    <property type="entry name" value="ISP domain"/>
    <property type="match status" value="1"/>
</dbReference>
<dbReference type="EMBL" id="WOTH01000008">
    <property type="protein sequence ID" value="NHO53426.1"/>
    <property type="molecule type" value="Genomic_DNA"/>
</dbReference>
<gene>
    <name evidence="8" type="ORF">GOB87_05535</name>
</gene>
<dbReference type="Proteomes" id="UP000597459">
    <property type="component" value="Unassembled WGS sequence"/>
</dbReference>
<evidence type="ECO:0000259" key="7">
    <source>
        <dbReference type="PROSITE" id="PS51296"/>
    </source>
</evidence>
<dbReference type="Pfam" id="PF00355">
    <property type="entry name" value="Rieske"/>
    <property type="match status" value="1"/>
</dbReference>
<dbReference type="GO" id="GO:0046872">
    <property type="term" value="F:metal ion binding"/>
    <property type="evidence" value="ECO:0007669"/>
    <property type="project" value="UniProtKB-KW"/>
</dbReference>
<keyword evidence="3" id="KW-0560">Oxidoreductase</keyword>
<evidence type="ECO:0000313" key="9">
    <source>
        <dbReference type="Proteomes" id="UP000597459"/>
    </source>
</evidence>
<comment type="caution">
    <text evidence="8">The sequence shown here is derived from an EMBL/GenBank/DDBJ whole genome shotgun (WGS) entry which is preliminary data.</text>
</comment>
<feature type="compositionally biased region" description="Basic and acidic residues" evidence="6">
    <location>
        <begin position="13"/>
        <end position="30"/>
    </location>
</feature>
<evidence type="ECO:0000256" key="6">
    <source>
        <dbReference type="SAM" id="MobiDB-lite"/>
    </source>
</evidence>
<keyword evidence="4" id="KW-0408">Iron</keyword>
<accession>A0A967B756</accession>
<dbReference type="PANTHER" id="PTHR21266:SF60">
    <property type="entry name" value="3-KETOSTEROID-9-ALPHA-MONOOXYGENASE, OXYGENASE COMPONENT"/>
    <property type="match status" value="1"/>
</dbReference>
<sequence>MDVERQASAPTEKPVRRDESAVTRELHTSTEPDLRRVDLDPNFWYPVAWSNKVKAGKPFGTRYGADPIVIVRPDNGAPIYALEDRCAHRQVPLSKGKVEGDVVKCCYHGWSFDRKGCCVTVPYLNKPGVGRGVKTYPCKESGGLVFIFPGDPALAEKIPVPVPCQVNNTEEFKTRRFDPHVKCHYSFMHENLMDMNHQFLHRKQMGQITARFLGQDKGENFVEASYSFARKGGEQPLAERLLFGRHDKTIDVKDQPIDEVVTIRTTYPYQTLQIRDKDGDLMMDLWVAYVPLGEHQEETQAYGLLSVRRPKMKFLLDLAWPVLGIFTNRIFMEDKEIVEMEQEAWRELGGDHNVEVFPVVRNLRELLRRSGVPEQA</sequence>
<protein>
    <submittedName>
        <fullName evidence="8">Rieske 2Fe-2S domain-containing protein</fullName>
    </submittedName>
</protein>
<evidence type="ECO:0000256" key="3">
    <source>
        <dbReference type="ARBA" id="ARBA00023002"/>
    </source>
</evidence>
<evidence type="ECO:0000256" key="5">
    <source>
        <dbReference type="ARBA" id="ARBA00023014"/>
    </source>
</evidence>
<organism evidence="8 9">
    <name type="scientific">Acetobacter estunensis</name>
    <dbReference type="NCBI Taxonomy" id="104097"/>
    <lineage>
        <taxon>Bacteria</taxon>
        <taxon>Pseudomonadati</taxon>
        <taxon>Pseudomonadota</taxon>
        <taxon>Alphaproteobacteria</taxon>
        <taxon>Acetobacterales</taxon>
        <taxon>Acetobacteraceae</taxon>
        <taxon>Acetobacter</taxon>
    </lineage>
</organism>
<keyword evidence="2" id="KW-0479">Metal-binding</keyword>
<feature type="domain" description="Rieske" evidence="7">
    <location>
        <begin position="44"/>
        <end position="147"/>
    </location>
</feature>
<dbReference type="AlphaFoldDB" id="A0A967B756"/>
<dbReference type="CDD" id="cd03469">
    <property type="entry name" value="Rieske_RO_Alpha_N"/>
    <property type="match status" value="1"/>
</dbReference>
<evidence type="ECO:0000313" key="8">
    <source>
        <dbReference type="EMBL" id="NHO53426.1"/>
    </source>
</evidence>
<dbReference type="InterPro" id="IPR050584">
    <property type="entry name" value="Cholesterol_7-desaturase"/>
</dbReference>
<name>A0A967B756_9PROT</name>
<proteinExistence type="predicted"/>
<evidence type="ECO:0000256" key="1">
    <source>
        <dbReference type="ARBA" id="ARBA00022714"/>
    </source>
</evidence>